<feature type="compositionally biased region" description="Polar residues" evidence="5">
    <location>
        <begin position="260"/>
        <end position="276"/>
    </location>
</feature>
<gene>
    <name evidence="7" type="ORF">PFLUV_G00131310</name>
</gene>
<feature type="compositionally biased region" description="Polar residues" evidence="5">
    <location>
        <begin position="232"/>
        <end position="243"/>
    </location>
</feature>
<proteinExistence type="predicted"/>
<dbReference type="Gene3D" id="2.10.110.10">
    <property type="entry name" value="Cysteine Rich Protein"/>
    <property type="match status" value="1"/>
</dbReference>
<name>A0A6A5EQV8_PERFL</name>
<feature type="compositionally biased region" description="Basic and acidic residues" evidence="5">
    <location>
        <begin position="445"/>
        <end position="479"/>
    </location>
</feature>
<dbReference type="InterPro" id="IPR001781">
    <property type="entry name" value="Znf_LIM"/>
</dbReference>
<evidence type="ECO:0000259" key="6">
    <source>
        <dbReference type="PROSITE" id="PS50023"/>
    </source>
</evidence>
<evidence type="ECO:0000256" key="2">
    <source>
        <dbReference type="ARBA" id="ARBA00022833"/>
    </source>
</evidence>
<feature type="region of interest" description="Disordered" evidence="5">
    <location>
        <begin position="305"/>
        <end position="338"/>
    </location>
</feature>
<evidence type="ECO:0000256" key="3">
    <source>
        <dbReference type="ARBA" id="ARBA00023038"/>
    </source>
</evidence>
<feature type="compositionally biased region" description="Polar residues" evidence="5">
    <location>
        <begin position="314"/>
        <end position="327"/>
    </location>
</feature>
<feature type="compositionally biased region" description="Polar residues" evidence="5">
    <location>
        <begin position="837"/>
        <end position="857"/>
    </location>
</feature>
<feature type="compositionally biased region" description="Basic and acidic residues" evidence="5">
    <location>
        <begin position="218"/>
        <end position="231"/>
    </location>
</feature>
<feature type="compositionally biased region" description="Polar residues" evidence="5">
    <location>
        <begin position="371"/>
        <end position="380"/>
    </location>
</feature>
<feature type="region of interest" description="Disordered" evidence="5">
    <location>
        <begin position="414"/>
        <end position="690"/>
    </location>
</feature>
<keyword evidence="8" id="KW-1185">Reference proteome</keyword>
<evidence type="ECO:0000313" key="8">
    <source>
        <dbReference type="Proteomes" id="UP000465112"/>
    </source>
</evidence>
<feature type="compositionally biased region" description="Polar residues" evidence="5">
    <location>
        <begin position="166"/>
        <end position="181"/>
    </location>
</feature>
<feature type="region of interest" description="Disordered" evidence="5">
    <location>
        <begin position="974"/>
        <end position="995"/>
    </location>
</feature>
<dbReference type="Pfam" id="PF00412">
    <property type="entry name" value="LIM"/>
    <property type="match status" value="1"/>
</dbReference>
<feature type="region of interest" description="Disordered" evidence="5">
    <location>
        <begin position="834"/>
        <end position="858"/>
    </location>
</feature>
<dbReference type="AlphaFoldDB" id="A0A6A5EQV8"/>
<evidence type="ECO:0000256" key="1">
    <source>
        <dbReference type="ARBA" id="ARBA00022723"/>
    </source>
</evidence>
<dbReference type="Proteomes" id="UP000465112">
    <property type="component" value="Chromosome 11"/>
</dbReference>
<feature type="compositionally biased region" description="Basic and acidic residues" evidence="5">
    <location>
        <begin position="329"/>
        <end position="338"/>
    </location>
</feature>
<feature type="compositionally biased region" description="Polar residues" evidence="5">
    <location>
        <begin position="206"/>
        <end position="217"/>
    </location>
</feature>
<feature type="compositionally biased region" description="Basic and acidic residues" evidence="5">
    <location>
        <begin position="534"/>
        <end position="548"/>
    </location>
</feature>
<feature type="compositionally biased region" description="Polar residues" evidence="5">
    <location>
        <begin position="974"/>
        <end position="988"/>
    </location>
</feature>
<feature type="compositionally biased region" description="Polar residues" evidence="5">
    <location>
        <begin position="414"/>
        <end position="423"/>
    </location>
</feature>
<dbReference type="GO" id="GO:0046872">
    <property type="term" value="F:metal ion binding"/>
    <property type="evidence" value="ECO:0007669"/>
    <property type="project" value="UniProtKB-KW"/>
</dbReference>
<dbReference type="EMBL" id="VHII01000011">
    <property type="protein sequence ID" value="KAF1383380.1"/>
    <property type="molecule type" value="Genomic_DNA"/>
</dbReference>
<feature type="compositionally biased region" description="Polar residues" evidence="5">
    <location>
        <begin position="431"/>
        <end position="444"/>
    </location>
</feature>
<feature type="region of interest" description="Disordered" evidence="5">
    <location>
        <begin position="365"/>
        <end position="393"/>
    </location>
</feature>
<comment type="caution">
    <text evidence="7">The sequence shown here is derived from an EMBL/GenBank/DDBJ whole genome shotgun (WGS) entry which is preliminary data.</text>
</comment>
<evidence type="ECO:0000256" key="5">
    <source>
        <dbReference type="SAM" id="MobiDB-lite"/>
    </source>
</evidence>
<protein>
    <recommendedName>
        <fullName evidence="6">LIM zinc-binding domain-containing protein</fullName>
    </recommendedName>
</protein>
<accession>A0A6A5EQV8</accession>
<feature type="compositionally biased region" description="Polar residues" evidence="5">
    <location>
        <begin position="95"/>
        <end position="109"/>
    </location>
</feature>
<feature type="region of interest" description="Disordered" evidence="5">
    <location>
        <begin position="916"/>
        <end position="936"/>
    </location>
</feature>
<keyword evidence="2 4" id="KW-0862">Zinc</keyword>
<organism evidence="7 8">
    <name type="scientific">Perca fluviatilis</name>
    <name type="common">European perch</name>
    <dbReference type="NCBI Taxonomy" id="8168"/>
    <lineage>
        <taxon>Eukaryota</taxon>
        <taxon>Metazoa</taxon>
        <taxon>Chordata</taxon>
        <taxon>Craniata</taxon>
        <taxon>Vertebrata</taxon>
        <taxon>Euteleostomi</taxon>
        <taxon>Actinopterygii</taxon>
        <taxon>Neopterygii</taxon>
        <taxon>Teleostei</taxon>
        <taxon>Neoteleostei</taxon>
        <taxon>Acanthomorphata</taxon>
        <taxon>Eupercaria</taxon>
        <taxon>Perciformes</taxon>
        <taxon>Percoidei</taxon>
        <taxon>Percidae</taxon>
        <taxon>Percinae</taxon>
        <taxon>Perca</taxon>
    </lineage>
</organism>
<dbReference type="SMART" id="SM00132">
    <property type="entry name" value="LIM"/>
    <property type="match status" value="1"/>
</dbReference>
<feature type="region of interest" description="Disordered" evidence="5">
    <location>
        <begin position="165"/>
        <end position="189"/>
    </location>
</feature>
<dbReference type="PANTHER" id="PTHR24206">
    <property type="entry name" value="OS06G0237300 PROTEIN"/>
    <property type="match status" value="1"/>
</dbReference>
<reference evidence="7 8" key="1">
    <citation type="submission" date="2019-06" db="EMBL/GenBank/DDBJ databases">
        <title>A chromosome-scale genome assembly of the European perch, Perca fluviatilis.</title>
        <authorList>
            <person name="Roques C."/>
            <person name="Zahm M."/>
            <person name="Cabau C."/>
            <person name="Klopp C."/>
            <person name="Bouchez O."/>
            <person name="Donnadieu C."/>
            <person name="Kuhl H."/>
            <person name="Gislard M."/>
            <person name="Guendouz S."/>
            <person name="Journot L."/>
            <person name="Haffray P."/>
            <person name="Bestin A."/>
            <person name="Morvezen R."/>
            <person name="Feron R."/>
            <person name="Wen M."/>
            <person name="Jouanno E."/>
            <person name="Herpin A."/>
            <person name="Schartl M."/>
            <person name="Postlethwait J."/>
            <person name="Schaerlinger B."/>
            <person name="Chardard D."/>
            <person name="Lecocq T."/>
            <person name="Poncet C."/>
            <person name="Jaffrelo L."/>
            <person name="Lampietro C."/>
            <person name="Guiguen Y."/>
        </authorList>
    </citation>
    <scope>NUCLEOTIDE SEQUENCE [LARGE SCALE GENOMIC DNA]</scope>
    <source>
        <tissue evidence="7">Blood</tissue>
    </source>
</reference>
<feature type="region of interest" description="Disordered" evidence="5">
    <location>
        <begin position="206"/>
        <end position="279"/>
    </location>
</feature>
<keyword evidence="1 4" id="KW-0479">Metal-binding</keyword>
<feature type="domain" description="LIM zinc-binding" evidence="6">
    <location>
        <begin position="1"/>
        <end position="60"/>
    </location>
</feature>
<feature type="compositionally biased region" description="Basic and acidic residues" evidence="5">
    <location>
        <begin position="578"/>
        <end position="605"/>
    </location>
</feature>
<evidence type="ECO:0000256" key="4">
    <source>
        <dbReference type="PROSITE-ProRule" id="PRU00125"/>
    </source>
</evidence>
<sequence>MCSACLTPVYPMEKMVANKLILHNNCFCCKHCKKKLSIHNYSSLYGEFYCISHYQQLFKRSGNYDEGFGHKQHKDRWLQKKKGMNEPDAAPNPKLTKSNINTSNGSRESSAGVLVKKSSARELGHNSGADVKGKLKMSWPPEKKSPGVNPAQRTYVKNKISDIGKASSTSEHYKSDNNQLKINRGGEMKDKVKTLSSSFVLGVKKQSQTTAYNSSDKLSSEETKRRSEPTKDNISPTVLSFSLPSLEKGLTVTDQKTRQKNVAPTSKTNYNPTSNRLDAYPNKARKYVRFAPHVDVAQCDLSSQMTTEAKGEEQSMQLSDQTEQSKVNKSKDIKDVSDKNNFDHLSFELSKEEQSESEVNLEIPEYKSHGETSSTSNQEPDVNMESSREVPETDINVLNGVVDKVEESLDTQSFTETFNSTQDVVKHQEPSEISQVIPRNSVNRCESERPSTPHSPAEHMAEEEPSLERNKNQFDKTADDQESGIPVSQKKPVVRANSLKSSAKQAEKAKVKLGSWSKGKSPLSKLFTSGGNDKTNKVEPKDAKKADVKPSGGLLGRLFQSSSEKAEDITKSAAQDEQNDKTHDDDKKTEEVKEAVTKEMQKEGDMSQVPPQEQEALELIEGKSDSAEPNTMESNISVAVSKPTEPSNLLMTTETQDDLTAPEQTDDQELHSQSNGLSVTDPEKADSKDLPITVQSVNQGSEESTNHLIAEKSGEEVLSAPFNEDIFGDSVNSAPVDPLTIQINTDESVQPNELLDASDAGGRDVCSGELLDLNRDSSNLFEADIFVNTSDKIVSSFSETEDALTDTFSLLDSPPISTENDVMLGLTDQLIVPDSAPVNQGEDQTSSPFGANSQTGEQGADLDIFGLNNVLFTQPPTVNVPHQGGADASSNQLSAIPDDIFGDSDVFKVLPSKPATSSSLNDFLGSDTSSTDPPSAQTDFFADDIFASEPQLLPASEPSDVNVFVDSLLVSDNNSTEQSAENAVTKSSWMDDLLG</sequence>
<dbReference type="SUPFAM" id="SSF57716">
    <property type="entry name" value="Glucocorticoid receptor-like (DNA-binding domain)"/>
    <property type="match status" value="1"/>
</dbReference>
<keyword evidence="3 4" id="KW-0440">LIM domain</keyword>
<evidence type="ECO:0000313" key="7">
    <source>
        <dbReference type="EMBL" id="KAF1383380.1"/>
    </source>
</evidence>
<dbReference type="PROSITE" id="PS50023">
    <property type="entry name" value="LIM_DOMAIN_2"/>
    <property type="match status" value="1"/>
</dbReference>
<feature type="compositionally biased region" description="Basic residues" evidence="5">
    <location>
        <begin position="70"/>
        <end position="82"/>
    </location>
</feature>
<feature type="region of interest" description="Disordered" evidence="5">
    <location>
        <begin position="69"/>
        <end position="152"/>
    </location>
</feature>
<feature type="compositionally biased region" description="Polar residues" evidence="5">
    <location>
        <begin position="627"/>
        <end position="654"/>
    </location>
</feature>